<evidence type="ECO:0000256" key="6">
    <source>
        <dbReference type="ARBA" id="ARBA00023136"/>
    </source>
</evidence>
<dbReference type="RefSeq" id="WP_091414653.1">
    <property type="nucleotide sequence ID" value="NZ_LT629749.1"/>
</dbReference>
<sequence>MKNVRGKLIGSASIVVTFVVFIIPFLFVISIASKSVREAADLEFSVPTRFVLLDNLVQVVQARDFIMVIAFINSVILTVVSVAVLVILGAMIAYVLQRRTGKLNVAVSFLVLAGLIVPPAVVPTIWVLQSVGLFKTMPGLILVEIAFGLPFSILLFRAFIAGIPRELDEAARVDGANPIRTFFQVIFPVLKSVIMTVIILQSVAIYNDFQNPLYFLPGTQNATVQLTLFNFQSQFNTQYNLLFAGILLVAIPPLIMFIFFNRKIVEGMAAGSVKG</sequence>
<dbReference type="PANTHER" id="PTHR43744:SF8">
    <property type="entry name" value="SN-GLYCEROL-3-PHOSPHATE TRANSPORT SYSTEM PERMEASE PROTEIN UGPE"/>
    <property type="match status" value="1"/>
</dbReference>
<dbReference type="InterPro" id="IPR035906">
    <property type="entry name" value="MetI-like_sf"/>
</dbReference>
<evidence type="ECO:0000256" key="5">
    <source>
        <dbReference type="ARBA" id="ARBA00022989"/>
    </source>
</evidence>
<keyword evidence="10" id="KW-1185">Reference proteome</keyword>
<dbReference type="PROSITE" id="PS50928">
    <property type="entry name" value="ABC_TM1"/>
    <property type="match status" value="1"/>
</dbReference>
<evidence type="ECO:0000313" key="9">
    <source>
        <dbReference type="EMBL" id="SDT31194.1"/>
    </source>
</evidence>
<dbReference type="Proteomes" id="UP000199092">
    <property type="component" value="Chromosome I"/>
</dbReference>
<dbReference type="Gene3D" id="1.10.3720.10">
    <property type="entry name" value="MetI-like"/>
    <property type="match status" value="1"/>
</dbReference>
<feature type="transmembrane region" description="Helical" evidence="7">
    <location>
        <begin position="12"/>
        <end position="32"/>
    </location>
</feature>
<evidence type="ECO:0000256" key="4">
    <source>
        <dbReference type="ARBA" id="ARBA00022692"/>
    </source>
</evidence>
<name>A0A1H1ZBU1_9ACTN</name>
<dbReference type="AlphaFoldDB" id="A0A1H1ZBU1"/>
<evidence type="ECO:0000256" key="2">
    <source>
        <dbReference type="ARBA" id="ARBA00022448"/>
    </source>
</evidence>
<feature type="transmembrane region" description="Helical" evidence="7">
    <location>
        <begin position="239"/>
        <end position="260"/>
    </location>
</feature>
<evidence type="ECO:0000259" key="8">
    <source>
        <dbReference type="PROSITE" id="PS50928"/>
    </source>
</evidence>
<feature type="domain" description="ABC transmembrane type-1" evidence="8">
    <location>
        <begin position="71"/>
        <end position="260"/>
    </location>
</feature>
<dbReference type="PANTHER" id="PTHR43744">
    <property type="entry name" value="ABC TRANSPORTER PERMEASE PROTEIN MG189-RELATED-RELATED"/>
    <property type="match status" value="1"/>
</dbReference>
<dbReference type="CDD" id="cd06261">
    <property type="entry name" value="TM_PBP2"/>
    <property type="match status" value="1"/>
</dbReference>
<protein>
    <submittedName>
        <fullName evidence="9">Carbohydrate ABC transporter membrane protein 2, CUT1 family</fullName>
    </submittedName>
</protein>
<feature type="transmembrane region" description="Helical" evidence="7">
    <location>
        <begin position="65"/>
        <end position="96"/>
    </location>
</feature>
<dbReference type="OrthoDB" id="9794684at2"/>
<dbReference type="SUPFAM" id="SSF161098">
    <property type="entry name" value="MetI-like"/>
    <property type="match status" value="1"/>
</dbReference>
<keyword evidence="6 7" id="KW-0472">Membrane</keyword>
<evidence type="ECO:0000313" key="10">
    <source>
        <dbReference type="Proteomes" id="UP000199092"/>
    </source>
</evidence>
<keyword evidence="2 7" id="KW-0813">Transport</keyword>
<feature type="transmembrane region" description="Helical" evidence="7">
    <location>
        <begin position="181"/>
        <end position="206"/>
    </location>
</feature>
<evidence type="ECO:0000256" key="1">
    <source>
        <dbReference type="ARBA" id="ARBA00004651"/>
    </source>
</evidence>
<dbReference type="GO" id="GO:0055085">
    <property type="term" value="P:transmembrane transport"/>
    <property type="evidence" value="ECO:0007669"/>
    <property type="project" value="InterPro"/>
</dbReference>
<feature type="transmembrane region" description="Helical" evidence="7">
    <location>
        <begin position="103"/>
        <end position="128"/>
    </location>
</feature>
<reference evidence="9 10" key="1">
    <citation type="submission" date="2016-10" db="EMBL/GenBank/DDBJ databases">
        <authorList>
            <person name="de Groot N.N."/>
        </authorList>
    </citation>
    <scope>NUCLEOTIDE SEQUENCE [LARGE SCALE GENOMIC DNA]</scope>
    <source>
        <strain evidence="9 10">DSM 21741</strain>
    </source>
</reference>
<keyword evidence="5 7" id="KW-1133">Transmembrane helix</keyword>
<organism evidence="9 10">
    <name type="scientific">Friedmanniella luteola</name>
    <dbReference type="NCBI Taxonomy" id="546871"/>
    <lineage>
        <taxon>Bacteria</taxon>
        <taxon>Bacillati</taxon>
        <taxon>Actinomycetota</taxon>
        <taxon>Actinomycetes</taxon>
        <taxon>Propionibacteriales</taxon>
        <taxon>Nocardioidaceae</taxon>
        <taxon>Friedmanniella</taxon>
    </lineage>
</organism>
<keyword evidence="4 7" id="KW-0812">Transmembrane</keyword>
<comment type="subcellular location">
    <subcellularLocation>
        <location evidence="1 7">Cell membrane</location>
        <topology evidence="1 7">Multi-pass membrane protein</topology>
    </subcellularLocation>
</comment>
<keyword evidence="3" id="KW-1003">Cell membrane</keyword>
<evidence type="ECO:0000256" key="3">
    <source>
        <dbReference type="ARBA" id="ARBA00022475"/>
    </source>
</evidence>
<comment type="similarity">
    <text evidence="7">Belongs to the binding-protein-dependent transport system permease family.</text>
</comment>
<feature type="transmembrane region" description="Helical" evidence="7">
    <location>
        <begin position="140"/>
        <end position="160"/>
    </location>
</feature>
<dbReference type="STRING" id="546871.SAMN04488543_3676"/>
<gene>
    <name evidence="9" type="ORF">SAMN04488543_3676</name>
</gene>
<dbReference type="Pfam" id="PF00528">
    <property type="entry name" value="BPD_transp_1"/>
    <property type="match status" value="1"/>
</dbReference>
<evidence type="ECO:0000256" key="7">
    <source>
        <dbReference type="RuleBase" id="RU363032"/>
    </source>
</evidence>
<proteinExistence type="inferred from homology"/>
<dbReference type="InterPro" id="IPR000515">
    <property type="entry name" value="MetI-like"/>
</dbReference>
<dbReference type="GO" id="GO:0005886">
    <property type="term" value="C:plasma membrane"/>
    <property type="evidence" value="ECO:0007669"/>
    <property type="project" value="UniProtKB-SubCell"/>
</dbReference>
<accession>A0A1H1ZBU1</accession>
<dbReference type="EMBL" id="LT629749">
    <property type="protein sequence ID" value="SDT31194.1"/>
    <property type="molecule type" value="Genomic_DNA"/>
</dbReference>